<accession>A0ABQ8S0Y5</accession>
<dbReference type="Proteomes" id="UP001148838">
    <property type="component" value="Unassembled WGS sequence"/>
</dbReference>
<evidence type="ECO:0000313" key="1">
    <source>
        <dbReference type="EMBL" id="KAJ4427597.1"/>
    </source>
</evidence>
<reference evidence="1 2" key="1">
    <citation type="journal article" date="2022" name="Allergy">
        <title>Genome assembly and annotation of Periplaneta americana reveal a comprehensive cockroach allergen profile.</title>
        <authorList>
            <person name="Wang L."/>
            <person name="Xiong Q."/>
            <person name="Saelim N."/>
            <person name="Wang L."/>
            <person name="Nong W."/>
            <person name="Wan A.T."/>
            <person name="Shi M."/>
            <person name="Liu X."/>
            <person name="Cao Q."/>
            <person name="Hui J.H.L."/>
            <person name="Sookrung N."/>
            <person name="Leung T.F."/>
            <person name="Tungtrongchitr A."/>
            <person name="Tsui S.K.W."/>
        </authorList>
    </citation>
    <scope>NUCLEOTIDE SEQUENCE [LARGE SCALE GENOMIC DNA]</scope>
    <source>
        <strain evidence="1">PWHHKU_190912</strain>
    </source>
</reference>
<protein>
    <recommendedName>
        <fullName evidence="3">DUF4817 domain-containing protein</fullName>
    </recommendedName>
</protein>
<sequence>MVRQYIAHNADSYVTSFIGDLVSRGFNVFVRDRAYLLVFRTEPIRVILRAKKAQPLIFTVERAEAGGEIGMRLSMWTPQQKAFCVLSLAEHRSIIRVQRLFRRQYNLRPREAVPTTRSTGRQYVIWQTYKKEFMLLSTMLHHRCFITLGSRLNTGWIFPVPPMEATLRFMEHKICVCNVCLSSVCPRYQTFPTQSRILNRYESIRNPRSAVVSIPYNGYYVRSESENGPQRWREREKAALVDAGDQRKVVIKSVFNAMRNYNQQCRYDNYIYIILMYRSTYYDISMQIFCVIIR</sequence>
<proteinExistence type="predicted"/>
<evidence type="ECO:0000313" key="2">
    <source>
        <dbReference type="Proteomes" id="UP001148838"/>
    </source>
</evidence>
<gene>
    <name evidence="1" type="ORF">ANN_25245</name>
</gene>
<evidence type="ECO:0008006" key="3">
    <source>
        <dbReference type="Google" id="ProtNLM"/>
    </source>
</evidence>
<name>A0ABQ8S0Y5_PERAM</name>
<keyword evidence="2" id="KW-1185">Reference proteome</keyword>
<comment type="caution">
    <text evidence="1">The sequence shown here is derived from an EMBL/GenBank/DDBJ whole genome shotgun (WGS) entry which is preliminary data.</text>
</comment>
<organism evidence="1 2">
    <name type="scientific">Periplaneta americana</name>
    <name type="common">American cockroach</name>
    <name type="synonym">Blatta americana</name>
    <dbReference type="NCBI Taxonomy" id="6978"/>
    <lineage>
        <taxon>Eukaryota</taxon>
        <taxon>Metazoa</taxon>
        <taxon>Ecdysozoa</taxon>
        <taxon>Arthropoda</taxon>
        <taxon>Hexapoda</taxon>
        <taxon>Insecta</taxon>
        <taxon>Pterygota</taxon>
        <taxon>Neoptera</taxon>
        <taxon>Polyneoptera</taxon>
        <taxon>Dictyoptera</taxon>
        <taxon>Blattodea</taxon>
        <taxon>Blattoidea</taxon>
        <taxon>Blattidae</taxon>
        <taxon>Blattinae</taxon>
        <taxon>Periplaneta</taxon>
    </lineage>
</organism>
<dbReference type="EMBL" id="JAJSOF020000038">
    <property type="protein sequence ID" value="KAJ4427597.1"/>
    <property type="molecule type" value="Genomic_DNA"/>
</dbReference>